<evidence type="ECO:0000313" key="4">
    <source>
        <dbReference type="Proteomes" id="UP001258945"/>
    </source>
</evidence>
<evidence type="ECO:0000256" key="2">
    <source>
        <dbReference type="SAM" id="SignalP"/>
    </source>
</evidence>
<organism evidence="3 4">
    <name type="scientific">Roseomonas gilardii</name>
    <dbReference type="NCBI Taxonomy" id="257708"/>
    <lineage>
        <taxon>Bacteria</taxon>
        <taxon>Pseudomonadati</taxon>
        <taxon>Pseudomonadota</taxon>
        <taxon>Alphaproteobacteria</taxon>
        <taxon>Acetobacterales</taxon>
        <taxon>Roseomonadaceae</taxon>
        <taxon>Roseomonas</taxon>
    </lineage>
</organism>
<dbReference type="EMBL" id="JAVVDO010000002">
    <property type="protein sequence ID" value="MDT8329814.1"/>
    <property type="molecule type" value="Genomic_DNA"/>
</dbReference>
<accession>A0ABU3MAB0</accession>
<sequence>MTTTLSRRGLLASATALPFASTAMASRPARAAGPAADAPWPDRPLRLILPFPAGSTPDLVARAIGPELSAGLGQPVVVDNRPGAGGNIGTDMAAKATDGHTICLSINGPITTAPALYRNLPYDPQRDLRPIAMAVRAPQLLVVAPSVPARSLQEFFTYVKANPGKLSFASVGAGSGGHLAMVELMAREGLRMEHVPYRGFPQAVLDMVANRIETMVVTIGAVLPQVRDGQLIALACTGERRAAETPDVPTLAEAGIPDATSYGWSGLFAPASMPEPHRARLEELAVAGFRKPQVRQTLENIGFEVMGLPSQDFARFIAAETERWGGLIRRLDIQAD</sequence>
<reference evidence="3 4" key="1">
    <citation type="journal article" date="2019" name="Microb. Pathog.">
        <title>Comparison of VITEK 2, MALDI-TOF MS, 16S rRNA gene sequencing, and whole-genome sequencing for identification of Roseomonas mucosa.</title>
        <authorList>
            <person name="Rudolph W.W."/>
            <person name="Gunzer F."/>
            <person name="Trauth M."/>
            <person name="Bunk B."/>
            <person name="Bigge R."/>
            <person name="Schrottner P."/>
        </authorList>
    </citation>
    <scope>NUCLEOTIDE SEQUENCE [LARGE SCALE GENOMIC DNA]</scope>
    <source>
        <strain evidence="3 4">DSM 103800</strain>
    </source>
</reference>
<dbReference type="Gene3D" id="3.40.190.150">
    <property type="entry name" value="Bordetella uptake gene, domain 1"/>
    <property type="match status" value="1"/>
</dbReference>
<comment type="caution">
    <text evidence="3">The sequence shown here is derived from an EMBL/GenBank/DDBJ whole genome shotgun (WGS) entry which is preliminary data.</text>
</comment>
<feature type="chain" id="PRO_5045609737" evidence="2">
    <location>
        <begin position="26"/>
        <end position="336"/>
    </location>
</feature>
<dbReference type="PANTHER" id="PTHR42928:SF5">
    <property type="entry name" value="BLR1237 PROTEIN"/>
    <property type="match status" value="1"/>
</dbReference>
<dbReference type="PIRSF" id="PIRSF017082">
    <property type="entry name" value="YflP"/>
    <property type="match status" value="1"/>
</dbReference>
<evidence type="ECO:0000256" key="1">
    <source>
        <dbReference type="ARBA" id="ARBA00006987"/>
    </source>
</evidence>
<proteinExistence type="inferred from homology"/>
<keyword evidence="2" id="KW-0732">Signal</keyword>
<evidence type="ECO:0000313" key="3">
    <source>
        <dbReference type="EMBL" id="MDT8329814.1"/>
    </source>
</evidence>
<comment type="similarity">
    <text evidence="1">Belongs to the UPF0065 (bug) family.</text>
</comment>
<dbReference type="Proteomes" id="UP001258945">
    <property type="component" value="Unassembled WGS sequence"/>
</dbReference>
<protein>
    <submittedName>
        <fullName evidence="3">Tripartite tricarboxylate transporter substrate binding protein</fullName>
    </submittedName>
</protein>
<name>A0ABU3MAB0_9PROT</name>
<dbReference type="CDD" id="cd07012">
    <property type="entry name" value="PBP2_Bug_TTT"/>
    <property type="match status" value="1"/>
</dbReference>
<dbReference type="Pfam" id="PF03401">
    <property type="entry name" value="TctC"/>
    <property type="match status" value="1"/>
</dbReference>
<dbReference type="Gene3D" id="3.40.190.10">
    <property type="entry name" value="Periplasmic binding protein-like II"/>
    <property type="match status" value="1"/>
</dbReference>
<dbReference type="SUPFAM" id="SSF53850">
    <property type="entry name" value="Periplasmic binding protein-like II"/>
    <property type="match status" value="1"/>
</dbReference>
<dbReference type="InterPro" id="IPR005064">
    <property type="entry name" value="BUG"/>
</dbReference>
<feature type="signal peptide" evidence="2">
    <location>
        <begin position="1"/>
        <end position="25"/>
    </location>
</feature>
<dbReference type="InterPro" id="IPR006311">
    <property type="entry name" value="TAT_signal"/>
</dbReference>
<gene>
    <name evidence="3" type="ORF">RQ831_02040</name>
</gene>
<keyword evidence="4" id="KW-1185">Reference proteome</keyword>
<dbReference type="RefSeq" id="WP_314279813.1">
    <property type="nucleotide sequence ID" value="NZ_JAVVDO010000002.1"/>
</dbReference>
<dbReference type="PROSITE" id="PS51318">
    <property type="entry name" value="TAT"/>
    <property type="match status" value="1"/>
</dbReference>
<dbReference type="InterPro" id="IPR042100">
    <property type="entry name" value="Bug_dom1"/>
</dbReference>
<dbReference type="PANTHER" id="PTHR42928">
    <property type="entry name" value="TRICARBOXYLATE-BINDING PROTEIN"/>
    <property type="match status" value="1"/>
</dbReference>